<feature type="transmembrane region" description="Helical" evidence="10">
    <location>
        <begin position="59"/>
        <end position="79"/>
    </location>
</feature>
<dbReference type="CDD" id="cd00130">
    <property type="entry name" value="PAS"/>
    <property type="match status" value="1"/>
</dbReference>
<evidence type="ECO:0000256" key="10">
    <source>
        <dbReference type="SAM" id="Phobius"/>
    </source>
</evidence>
<dbReference type="SUPFAM" id="SSF55785">
    <property type="entry name" value="PYP-like sensor domain (PAS domain)"/>
    <property type="match status" value="1"/>
</dbReference>
<dbReference type="PROSITE" id="PS50113">
    <property type="entry name" value="PAC"/>
    <property type="match status" value="1"/>
</dbReference>
<evidence type="ECO:0000256" key="3">
    <source>
        <dbReference type="ARBA" id="ARBA00004236"/>
    </source>
</evidence>
<dbReference type="NCBIfam" id="TIGR00229">
    <property type="entry name" value="sensory_box"/>
    <property type="match status" value="1"/>
</dbReference>
<organism evidence="14 15">
    <name type="scientific">Nocardioides euryhalodurans</name>
    <dbReference type="NCBI Taxonomy" id="2518370"/>
    <lineage>
        <taxon>Bacteria</taxon>
        <taxon>Bacillati</taxon>
        <taxon>Actinomycetota</taxon>
        <taxon>Actinomycetes</taxon>
        <taxon>Propionibacteriales</taxon>
        <taxon>Nocardioidaceae</taxon>
        <taxon>Nocardioides</taxon>
    </lineage>
</organism>
<keyword evidence="7" id="KW-0418">Kinase</keyword>
<dbReference type="KEGG" id="noy:EXE57_10615"/>
<dbReference type="CDD" id="cd00082">
    <property type="entry name" value="HisKA"/>
    <property type="match status" value="1"/>
</dbReference>
<evidence type="ECO:0000256" key="9">
    <source>
        <dbReference type="ARBA" id="ARBA00023136"/>
    </source>
</evidence>
<dbReference type="Pfam" id="PF00512">
    <property type="entry name" value="HisKA"/>
    <property type="match status" value="1"/>
</dbReference>
<feature type="transmembrane region" description="Helical" evidence="10">
    <location>
        <begin position="86"/>
        <end position="104"/>
    </location>
</feature>
<gene>
    <name evidence="14" type="ORF">EXE57_10615</name>
</gene>
<dbReference type="InterPro" id="IPR050736">
    <property type="entry name" value="Sensor_HK_Regulatory"/>
</dbReference>
<keyword evidence="15" id="KW-1185">Reference proteome</keyword>
<accession>A0A4P7GKU3</accession>
<dbReference type="InterPro" id="IPR000700">
    <property type="entry name" value="PAS-assoc_C"/>
</dbReference>
<dbReference type="SUPFAM" id="SSF47384">
    <property type="entry name" value="Homodimeric domain of signal transducing histidine kinase"/>
    <property type="match status" value="1"/>
</dbReference>
<feature type="transmembrane region" description="Helical" evidence="10">
    <location>
        <begin position="152"/>
        <end position="174"/>
    </location>
</feature>
<evidence type="ECO:0000256" key="5">
    <source>
        <dbReference type="ARBA" id="ARBA00022553"/>
    </source>
</evidence>
<evidence type="ECO:0000256" key="8">
    <source>
        <dbReference type="ARBA" id="ARBA00023012"/>
    </source>
</evidence>
<dbReference type="PANTHER" id="PTHR43711:SF31">
    <property type="entry name" value="HISTIDINE KINASE"/>
    <property type="match status" value="1"/>
</dbReference>
<dbReference type="EMBL" id="CP038267">
    <property type="protein sequence ID" value="QBR92675.1"/>
    <property type="molecule type" value="Genomic_DNA"/>
</dbReference>
<proteinExistence type="predicted"/>
<evidence type="ECO:0000256" key="2">
    <source>
        <dbReference type="ARBA" id="ARBA00001968"/>
    </source>
</evidence>
<dbReference type="AlphaFoldDB" id="A0A4P7GKU3"/>
<evidence type="ECO:0000256" key="6">
    <source>
        <dbReference type="ARBA" id="ARBA00022679"/>
    </source>
</evidence>
<evidence type="ECO:0000256" key="4">
    <source>
        <dbReference type="ARBA" id="ARBA00012438"/>
    </source>
</evidence>
<evidence type="ECO:0000256" key="7">
    <source>
        <dbReference type="ARBA" id="ARBA00022777"/>
    </source>
</evidence>
<dbReference type="InterPro" id="IPR013656">
    <property type="entry name" value="PAS_4"/>
</dbReference>
<feature type="transmembrane region" description="Helical" evidence="10">
    <location>
        <begin position="194"/>
        <end position="224"/>
    </location>
</feature>
<dbReference type="InterPro" id="IPR001610">
    <property type="entry name" value="PAC"/>
</dbReference>
<dbReference type="SMART" id="SM00091">
    <property type="entry name" value="PAS"/>
    <property type="match status" value="1"/>
</dbReference>
<dbReference type="InterPro" id="IPR005467">
    <property type="entry name" value="His_kinase_dom"/>
</dbReference>
<dbReference type="FunFam" id="3.30.565.10:FF:000006">
    <property type="entry name" value="Sensor histidine kinase WalK"/>
    <property type="match status" value="1"/>
</dbReference>
<feature type="transmembrane region" description="Helical" evidence="10">
    <location>
        <begin position="270"/>
        <end position="289"/>
    </location>
</feature>
<keyword evidence="5" id="KW-0597">Phosphoprotein</keyword>
<protein>
    <recommendedName>
        <fullName evidence="4">histidine kinase</fullName>
        <ecNumber evidence="4">2.7.13.3</ecNumber>
    </recommendedName>
</protein>
<keyword evidence="9 10" id="KW-0472">Membrane</keyword>
<dbReference type="PROSITE" id="PS50109">
    <property type="entry name" value="HIS_KIN"/>
    <property type="match status" value="1"/>
</dbReference>
<dbReference type="SUPFAM" id="SSF55874">
    <property type="entry name" value="ATPase domain of HSP90 chaperone/DNA topoisomerase II/histidine kinase"/>
    <property type="match status" value="1"/>
</dbReference>
<dbReference type="GO" id="GO:0005886">
    <property type="term" value="C:plasma membrane"/>
    <property type="evidence" value="ECO:0007669"/>
    <property type="project" value="UniProtKB-SubCell"/>
</dbReference>
<dbReference type="PROSITE" id="PS50112">
    <property type="entry name" value="PAS"/>
    <property type="match status" value="1"/>
</dbReference>
<dbReference type="PANTHER" id="PTHR43711">
    <property type="entry name" value="TWO-COMPONENT HISTIDINE KINASE"/>
    <property type="match status" value="1"/>
</dbReference>
<evidence type="ECO:0000259" key="11">
    <source>
        <dbReference type="PROSITE" id="PS50109"/>
    </source>
</evidence>
<keyword evidence="10" id="KW-0812">Transmembrane</keyword>
<evidence type="ECO:0000313" key="15">
    <source>
        <dbReference type="Proteomes" id="UP000294894"/>
    </source>
</evidence>
<name>A0A4P7GKU3_9ACTN</name>
<dbReference type="PRINTS" id="PR00344">
    <property type="entry name" value="BCTRLSENSOR"/>
</dbReference>
<dbReference type="FunFam" id="1.10.287.130:FF:000001">
    <property type="entry name" value="Two-component sensor histidine kinase"/>
    <property type="match status" value="1"/>
</dbReference>
<dbReference type="InterPro" id="IPR003594">
    <property type="entry name" value="HATPase_dom"/>
</dbReference>
<dbReference type="Pfam" id="PF02518">
    <property type="entry name" value="HATPase_c"/>
    <property type="match status" value="1"/>
</dbReference>
<dbReference type="OrthoDB" id="3272969at2"/>
<feature type="domain" description="PAS" evidence="12">
    <location>
        <begin position="302"/>
        <end position="348"/>
    </location>
</feature>
<dbReference type="InterPro" id="IPR035965">
    <property type="entry name" value="PAS-like_dom_sf"/>
</dbReference>
<feature type="domain" description="Histidine kinase" evidence="11">
    <location>
        <begin position="462"/>
        <end position="681"/>
    </location>
</feature>
<evidence type="ECO:0000259" key="12">
    <source>
        <dbReference type="PROSITE" id="PS50112"/>
    </source>
</evidence>
<reference evidence="14 15" key="1">
    <citation type="submission" date="2019-03" db="EMBL/GenBank/DDBJ databases">
        <title>Three New Species of Nocardioides, Nocardioides euryhalodurans sp. nov., Nocardioides seonyuensis sp. nov. and Nocardioides eburneoflavus sp. nov., Iolated from Soil.</title>
        <authorList>
            <person name="Roh S.G."/>
            <person name="Lee C."/>
            <person name="Kim M.-K."/>
            <person name="Kim S.B."/>
        </authorList>
    </citation>
    <scope>NUCLEOTIDE SEQUENCE [LARGE SCALE GENOMIC DNA]</scope>
    <source>
        <strain evidence="14 15">MMS17-SY117</strain>
    </source>
</reference>
<evidence type="ECO:0000313" key="14">
    <source>
        <dbReference type="EMBL" id="QBR92675.1"/>
    </source>
</evidence>
<comment type="catalytic activity">
    <reaction evidence="1">
        <text>ATP + protein L-histidine = ADP + protein N-phospho-L-histidine.</text>
        <dbReference type="EC" id="2.7.13.3"/>
    </reaction>
</comment>
<sequence>MGASALAAACHRHRVALLLVLLFTSSFGVLLTADAASRVPAAWPAAGLLTGLLVVLDRAHRATTSALAGALLVLAHLLAGYDPLTAIGFSLACVAGTWVAWWRLHRGLGVRRVGLAEEGDVSRLIAAASLGSAVSAVAVAAVVAVTGVGSPWLALVAVFGTHAAAQLMLLPLFLEGPPFGALAPARERVVQSVLTLGVAVLIFSFAPVPPLVFAVMPMFAWLAFRGTLREASLLLTAVGVIATTMTMAGLGPVHELGSRYDVAPELVTGFLQLFLLDCALILLPLSVMATQQRMAAARANARQRTLQRLVDAATGSGVLATDLEGRVAVFNPGAEVMLGRAAEDVLGQPADRFFRDEELGRHAARLGTRPLFADLCAASVAADDDRHLWDVRRPDGEQRTLSLVVTGIQDELGEPSGYLCVADDVTEREAAHEALVAALDHERDAVERLRDLEQVKADFVATVSHELRTPLTSMIGFVELLEDGAVGELSADQRAVVNRLERNGRRLLLLVEDLLLLSQIEARQMQLNPTRCDLRDAARAAYDALGPLLATRHLDMVLRLPDEPVVHEGDPEQVERLVLNLITNGVKFTPDGGRVELVVRERIDSVEIVVLDTGMGIPADEQDQLFTRFFRASTATAQAIQGTGLGLTIVQAIVERHGGQVSVSSSEGVGTTVAVSLPKELSGVGHSATP</sequence>
<keyword evidence="6" id="KW-0808">Transferase</keyword>
<evidence type="ECO:0000259" key="13">
    <source>
        <dbReference type="PROSITE" id="PS50113"/>
    </source>
</evidence>
<comment type="cofactor">
    <cofactor evidence="2">
        <name>a divalent metal cation</name>
        <dbReference type="ChEBI" id="CHEBI:60240"/>
    </cofactor>
</comment>
<dbReference type="GO" id="GO:0000155">
    <property type="term" value="F:phosphorelay sensor kinase activity"/>
    <property type="evidence" value="ECO:0007669"/>
    <property type="project" value="InterPro"/>
</dbReference>
<comment type="subcellular location">
    <subcellularLocation>
        <location evidence="3">Cell membrane</location>
    </subcellularLocation>
</comment>
<dbReference type="InterPro" id="IPR036890">
    <property type="entry name" value="HATPase_C_sf"/>
</dbReference>
<dbReference type="SMART" id="SM00388">
    <property type="entry name" value="HisKA"/>
    <property type="match status" value="1"/>
</dbReference>
<dbReference type="Pfam" id="PF08448">
    <property type="entry name" value="PAS_4"/>
    <property type="match status" value="1"/>
</dbReference>
<dbReference type="Gene3D" id="3.30.450.20">
    <property type="entry name" value="PAS domain"/>
    <property type="match status" value="1"/>
</dbReference>
<keyword evidence="10" id="KW-1133">Transmembrane helix</keyword>
<dbReference type="RefSeq" id="WP_135077329.1">
    <property type="nucleotide sequence ID" value="NZ_CP038267.1"/>
</dbReference>
<dbReference type="InterPro" id="IPR036097">
    <property type="entry name" value="HisK_dim/P_sf"/>
</dbReference>
<dbReference type="InterPro" id="IPR000014">
    <property type="entry name" value="PAS"/>
</dbReference>
<dbReference type="SMART" id="SM00086">
    <property type="entry name" value="PAC"/>
    <property type="match status" value="1"/>
</dbReference>
<dbReference type="Gene3D" id="1.10.287.130">
    <property type="match status" value="1"/>
</dbReference>
<feature type="domain" description="PAC" evidence="13">
    <location>
        <begin position="382"/>
        <end position="437"/>
    </location>
</feature>
<dbReference type="Gene3D" id="3.30.565.10">
    <property type="entry name" value="Histidine kinase-like ATPase, C-terminal domain"/>
    <property type="match status" value="1"/>
</dbReference>
<dbReference type="CDD" id="cd00075">
    <property type="entry name" value="HATPase"/>
    <property type="match status" value="1"/>
</dbReference>
<dbReference type="EC" id="2.7.13.3" evidence="4"/>
<keyword evidence="8" id="KW-0902">Two-component regulatory system</keyword>
<dbReference type="GO" id="GO:0005509">
    <property type="term" value="F:calcium ion binding"/>
    <property type="evidence" value="ECO:0007669"/>
    <property type="project" value="UniProtKB-ARBA"/>
</dbReference>
<feature type="transmembrane region" description="Helical" evidence="10">
    <location>
        <begin position="231"/>
        <end position="250"/>
    </location>
</feature>
<dbReference type="InterPro" id="IPR003661">
    <property type="entry name" value="HisK_dim/P_dom"/>
</dbReference>
<dbReference type="SMART" id="SM00387">
    <property type="entry name" value="HATPase_c"/>
    <property type="match status" value="1"/>
</dbReference>
<evidence type="ECO:0000256" key="1">
    <source>
        <dbReference type="ARBA" id="ARBA00000085"/>
    </source>
</evidence>
<dbReference type="Proteomes" id="UP000294894">
    <property type="component" value="Chromosome"/>
</dbReference>
<dbReference type="InterPro" id="IPR004358">
    <property type="entry name" value="Sig_transdc_His_kin-like_C"/>
</dbReference>
<feature type="transmembrane region" description="Helical" evidence="10">
    <location>
        <begin position="124"/>
        <end position="145"/>
    </location>
</feature>